<dbReference type="EMBL" id="KV448824">
    <property type="protein sequence ID" value="OAX33159.1"/>
    <property type="molecule type" value="Genomic_DNA"/>
</dbReference>
<organism evidence="2 3">
    <name type="scientific">Rhizopogon vinicolor AM-OR11-026</name>
    <dbReference type="NCBI Taxonomy" id="1314800"/>
    <lineage>
        <taxon>Eukaryota</taxon>
        <taxon>Fungi</taxon>
        <taxon>Dikarya</taxon>
        <taxon>Basidiomycota</taxon>
        <taxon>Agaricomycotina</taxon>
        <taxon>Agaricomycetes</taxon>
        <taxon>Agaricomycetidae</taxon>
        <taxon>Boletales</taxon>
        <taxon>Suillineae</taxon>
        <taxon>Rhizopogonaceae</taxon>
        <taxon>Rhizopogon</taxon>
    </lineage>
</organism>
<feature type="region of interest" description="Disordered" evidence="1">
    <location>
        <begin position="73"/>
        <end position="93"/>
    </location>
</feature>
<reference evidence="2 3" key="1">
    <citation type="submission" date="2016-06" db="EMBL/GenBank/DDBJ databases">
        <title>Comparative genomics of the ectomycorrhizal sister species Rhizopogon vinicolor and Rhizopogon vesiculosus (Basidiomycota: Boletales) reveals a divergence of the mating type B locus.</title>
        <authorList>
            <consortium name="DOE Joint Genome Institute"/>
            <person name="Mujic A.B."/>
            <person name="Kuo A."/>
            <person name="Tritt A."/>
            <person name="Lipzen A."/>
            <person name="Chen C."/>
            <person name="Johnson J."/>
            <person name="Sharma A."/>
            <person name="Barry K."/>
            <person name="Grigoriev I.V."/>
            <person name="Spatafora J.W."/>
        </authorList>
    </citation>
    <scope>NUCLEOTIDE SEQUENCE [LARGE SCALE GENOMIC DNA]</scope>
    <source>
        <strain evidence="2 3">AM-OR11-026</strain>
    </source>
</reference>
<proteinExistence type="predicted"/>
<dbReference type="OrthoDB" id="10462777at2759"/>
<accession>A0A1B7MKQ6</accession>
<evidence type="ECO:0000313" key="3">
    <source>
        <dbReference type="Proteomes" id="UP000092154"/>
    </source>
</evidence>
<protein>
    <submittedName>
        <fullName evidence="2">Uncharacterized protein</fullName>
    </submittedName>
</protein>
<sequence length="93" mass="9726">MRTTLLSQDYSCRKLAAASSCRVSRPARAEDLIKGGGNSPPAAPHPADACNAHPADACDATSRSCLLRRCPQRAASDNPTASSSPQCVTCRLL</sequence>
<feature type="compositionally biased region" description="Polar residues" evidence="1">
    <location>
        <begin position="75"/>
        <end position="87"/>
    </location>
</feature>
<dbReference type="AlphaFoldDB" id="A0A1B7MKQ6"/>
<keyword evidence="3" id="KW-1185">Reference proteome</keyword>
<evidence type="ECO:0000313" key="2">
    <source>
        <dbReference type="EMBL" id="OAX33159.1"/>
    </source>
</evidence>
<gene>
    <name evidence="2" type="ORF">K503DRAFT_775905</name>
</gene>
<evidence type="ECO:0000256" key="1">
    <source>
        <dbReference type="SAM" id="MobiDB-lite"/>
    </source>
</evidence>
<name>A0A1B7MKQ6_9AGAM</name>
<dbReference type="Proteomes" id="UP000092154">
    <property type="component" value="Unassembled WGS sequence"/>
</dbReference>
<dbReference type="InParanoid" id="A0A1B7MKQ6"/>